<feature type="compositionally biased region" description="Basic and acidic residues" evidence="5">
    <location>
        <begin position="231"/>
        <end position="256"/>
    </location>
</feature>
<evidence type="ECO:0000256" key="4">
    <source>
        <dbReference type="PROSITE-ProRule" id="PRU00433"/>
    </source>
</evidence>
<dbReference type="AlphaFoldDB" id="A0A6V7FGK7"/>
<dbReference type="GO" id="GO:0009055">
    <property type="term" value="F:electron transfer activity"/>
    <property type="evidence" value="ECO:0007669"/>
    <property type="project" value="InterPro"/>
</dbReference>
<evidence type="ECO:0000256" key="1">
    <source>
        <dbReference type="ARBA" id="ARBA00022617"/>
    </source>
</evidence>
<gene>
    <name evidence="7" type="ORF">CFBP8129_46310</name>
</gene>
<keyword evidence="2 4" id="KW-0479">Metal-binding</keyword>
<keyword evidence="7" id="KW-0614">Plasmid</keyword>
<dbReference type="RefSeq" id="WP_229008891.1">
    <property type="nucleotide sequence ID" value="NZ_CP018729.1"/>
</dbReference>
<evidence type="ECO:0000259" key="6">
    <source>
        <dbReference type="PROSITE" id="PS51007"/>
    </source>
</evidence>
<proteinExistence type="predicted"/>
<feature type="compositionally biased region" description="Basic and acidic residues" evidence="5">
    <location>
        <begin position="168"/>
        <end position="194"/>
    </location>
</feature>
<evidence type="ECO:0000313" key="7">
    <source>
        <dbReference type="EMBL" id="CAD0362792.1"/>
    </source>
</evidence>
<organism evidence="7">
    <name type="scientific">Xanthomonas hortorum pv. gardneri</name>
    <dbReference type="NCBI Taxonomy" id="2754056"/>
    <lineage>
        <taxon>Bacteria</taxon>
        <taxon>Pseudomonadati</taxon>
        <taxon>Pseudomonadota</taxon>
        <taxon>Gammaproteobacteria</taxon>
        <taxon>Lysobacterales</taxon>
        <taxon>Lysobacteraceae</taxon>
        <taxon>Xanthomonas</taxon>
    </lineage>
</organism>
<evidence type="ECO:0000256" key="3">
    <source>
        <dbReference type="ARBA" id="ARBA00023004"/>
    </source>
</evidence>
<dbReference type="SUPFAM" id="SSF46626">
    <property type="entry name" value="Cytochrome c"/>
    <property type="match status" value="1"/>
</dbReference>
<dbReference type="GO" id="GO:0020037">
    <property type="term" value="F:heme binding"/>
    <property type="evidence" value="ECO:0007669"/>
    <property type="project" value="InterPro"/>
</dbReference>
<reference evidence="7" key="1">
    <citation type="submission" date="2020-07" db="EMBL/GenBank/DDBJ databases">
        <authorList>
            <person name="Pothier F. J."/>
        </authorList>
    </citation>
    <scope>NUCLEOTIDE SEQUENCE [LARGE SCALE GENOMIC DNA]</scope>
    <source>
        <plasmid evidence="7">CFBP8129_p211</plasmid>
    </source>
</reference>
<keyword evidence="3 4" id="KW-0408">Iron</keyword>
<dbReference type="PROSITE" id="PS51007">
    <property type="entry name" value="CYTC"/>
    <property type="match status" value="1"/>
</dbReference>
<accession>A0A6V7FGK7</accession>
<keyword evidence="1 4" id="KW-0349">Heme</keyword>
<feature type="region of interest" description="Disordered" evidence="5">
    <location>
        <begin position="168"/>
        <end position="256"/>
    </location>
</feature>
<feature type="domain" description="Cytochrome c" evidence="6">
    <location>
        <begin position="72"/>
        <end position="156"/>
    </location>
</feature>
<dbReference type="Gene3D" id="1.10.760.10">
    <property type="entry name" value="Cytochrome c-like domain"/>
    <property type="match status" value="1"/>
</dbReference>
<dbReference type="InterPro" id="IPR009056">
    <property type="entry name" value="Cyt_c-like_dom"/>
</dbReference>
<geneLocation type="plasmid" evidence="7">
    <name>CFBP8129_p211</name>
</geneLocation>
<dbReference type="EMBL" id="LR828254">
    <property type="protein sequence ID" value="CAD0362790.1"/>
    <property type="molecule type" value="Genomic_DNA"/>
</dbReference>
<evidence type="ECO:0000256" key="2">
    <source>
        <dbReference type="ARBA" id="ARBA00022723"/>
    </source>
</evidence>
<dbReference type="InterPro" id="IPR036909">
    <property type="entry name" value="Cyt_c-like_dom_sf"/>
</dbReference>
<evidence type="ECO:0000256" key="5">
    <source>
        <dbReference type="SAM" id="MobiDB-lite"/>
    </source>
</evidence>
<name>A0A6V7FGK7_9XANT</name>
<dbReference type="GO" id="GO:0046872">
    <property type="term" value="F:metal ion binding"/>
    <property type="evidence" value="ECO:0007669"/>
    <property type="project" value="UniProtKB-KW"/>
</dbReference>
<dbReference type="EMBL" id="LR828254">
    <property type="protein sequence ID" value="CAD0362792.1"/>
    <property type="molecule type" value="Genomic_DNA"/>
</dbReference>
<protein>
    <submittedName>
        <fullName evidence="7">Cytochrome c family protein</fullName>
    </submittedName>
</protein>
<sequence>MKSHKKMWVWLGAGVALVAVVATATVSLGVYNVAADDPHSRPVYALLETARERSIEVRAAKLQLPTNLDDPERIRQGAGNYNAMCVTCHLSPDAAATEMSKGLYPAPPNLSKQPVAPAEAFWVIKHGIKASGMPAWGGSMDDEFIWNMSAFLQKLPTLDATAYKELVDSSEGHSHGGGETQGHHDDEKAEDHPALFEPGNNSMPHAHPPGVDDDHHGPTPSDTEVGLVIHGHPDGKVESHPAPHTPVADDGHAHTH</sequence>
<dbReference type="Pfam" id="PF13442">
    <property type="entry name" value="Cytochrome_CBB3"/>
    <property type="match status" value="1"/>
</dbReference>